<proteinExistence type="predicted"/>
<comment type="caution">
    <text evidence="3">The sequence shown here is derived from an EMBL/GenBank/DDBJ whole genome shotgun (WGS) entry which is preliminary data.</text>
</comment>
<organism evidence="3 4">
    <name type="scientific">Microseira wollei NIES-4236</name>
    <dbReference type="NCBI Taxonomy" id="2530354"/>
    <lineage>
        <taxon>Bacteria</taxon>
        <taxon>Bacillati</taxon>
        <taxon>Cyanobacteriota</taxon>
        <taxon>Cyanophyceae</taxon>
        <taxon>Oscillatoriophycideae</taxon>
        <taxon>Aerosakkonematales</taxon>
        <taxon>Aerosakkonemataceae</taxon>
        <taxon>Microseira</taxon>
    </lineage>
</organism>
<reference evidence="3" key="1">
    <citation type="submission" date="2019-10" db="EMBL/GenBank/DDBJ databases">
        <title>Draft genome sequece of Microseira wollei NIES-4236.</title>
        <authorList>
            <person name="Yamaguchi H."/>
            <person name="Suzuki S."/>
            <person name="Kawachi M."/>
        </authorList>
    </citation>
    <scope>NUCLEOTIDE SEQUENCE</scope>
    <source>
        <strain evidence="3">NIES-4236</strain>
    </source>
</reference>
<evidence type="ECO:0000313" key="3">
    <source>
        <dbReference type="EMBL" id="GET42590.1"/>
    </source>
</evidence>
<evidence type="ECO:0000313" key="4">
    <source>
        <dbReference type="Proteomes" id="UP001050975"/>
    </source>
</evidence>
<keyword evidence="4" id="KW-1185">Reference proteome</keyword>
<dbReference type="Pfam" id="PF13020">
    <property type="entry name" value="NOV_C"/>
    <property type="match status" value="1"/>
</dbReference>
<sequence length="563" mass="64077">MVASETREGDVYLALLKKLEIEQDALGGKVFDVLGKAIAGAQLRELLIGAIRYGDRADVRARLTQVVSDRLDRQRWQKLLEEKVLARASLDISKVRQIREEMERASARKLQPHFIASFFLAAFKRLGGNWRDREPHRYEITHVPSIIRNRGRQIGTREPILTRYERICFDKQLISVPGKPLAAFVCPGHPLLDATLDLVLENHRHVLKQGSILVDDSDPGEQIRALVYLEHSIQDAKIDAAGNRRVVSRRMQYVEIDPDGKTQNGGYAPYLNYRPLAEVEQALVEPILEQTWLRADIESQALGYAIAHLVPQHLNEVKQHKEELIDKTMAAVKDRLTKEINYWDYRSEELKLQELAGKTNAKINSAKARSRADELQARLQKRIEQLQQERRISPLPPVVVGGALIVPAGLLQRLSGNRSDTQDTFAKETQRVEQLAMAAAIEAEQKLGYQPHDVSAEKCGYDLESCIPGTSKLRFIEVKRPIEGADTVTVTKNEILTALNKPEDYILALVQVPKTEHQVRDNDCEVRYLRNPFYKEPDFGVTSVNYSWKELWQRSTDPSRVKD</sequence>
<keyword evidence="1" id="KW-0175">Coiled coil</keyword>
<protein>
    <submittedName>
        <fullName evidence="3">Type III restriction enzyme, res subunit</fullName>
    </submittedName>
</protein>
<dbReference type="InterPro" id="IPR024975">
    <property type="entry name" value="NOV_C"/>
</dbReference>
<feature type="domain" description="Protein NO VEIN C-terminal" evidence="2">
    <location>
        <begin position="432"/>
        <end position="519"/>
    </location>
</feature>
<gene>
    <name evidence="3" type="ORF">MiSe_74080</name>
</gene>
<accession>A0AAV3XKY2</accession>
<feature type="coiled-coil region" evidence="1">
    <location>
        <begin position="358"/>
        <end position="392"/>
    </location>
</feature>
<dbReference type="EMBL" id="BLAY01000171">
    <property type="protein sequence ID" value="GET42590.1"/>
    <property type="molecule type" value="Genomic_DNA"/>
</dbReference>
<dbReference type="Proteomes" id="UP001050975">
    <property type="component" value="Unassembled WGS sequence"/>
</dbReference>
<name>A0AAV3XKY2_9CYAN</name>
<dbReference type="RefSeq" id="WP_226590375.1">
    <property type="nucleotide sequence ID" value="NZ_BLAY01000171.1"/>
</dbReference>
<dbReference type="AlphaFoldDB" id="A0AAV3XKY2"/>
<evidence type="ECO:0000256" key="1">
    <source>
        <dbReference type="SAM" id="Coils"/>
    </source>
</evidence>
<evidence type="ECO:0000259" key="2">
    <source>
        <dbReference type="Pfam" id="PF13020"/>
    </source>
</evidence>